<dbReference type="GO" id="GO:0005576">
    <property type="term" value="C:extracellular region"/>
    <property type="evidence" value="ECO:0007669"/>
    <property type="project" value="UniProtKB-SubCell"/>
</dbReference>
<keyword evidence="2" id="KW-0964">Secreted</keyword>
<evidence type="ECO:0000259" key="9">
    <source>
        <dbReference type="PROSITE" id="PS50240"/>
    </source>
</evidence>
<dbReference type="PANTHER" id="PTHR24252">
    <property type="entry name" value="ACROSIN-RELATED"/>
    <property type="match status" value="1"/>
</dbReference>
<dbReference type="InterPro" id="IPR018114">
    <property type="entry name" value="TRYPSIN_HIS"/>
</dbReference>
<dbReference type="PRINTS" id="PR00722">
    <property type="entry name" value="CHYMOTRYPSIN"/>
</dbReference>
<comment type="subcellular location">
    <subcellularLocation>
        <location evidence="1">Secreted</location>
    </subcellularLocation>
</comment>
<evidence type="ECO:0000256" key="8">
    <source>
        <dbReference type="SAM" id="SignalP"/>
    </source>
</evidence>
<evidence type="ECO:0000256" key="5">
    <source>
        <dbReference type="ARBA" id="ARBA00024195"/>
    </source>
</evidence>
<feature type="signal peptide" evidence="8">
    <location>
        <begin position="1"/>
        <end position="21"/>
    </location>
</feature>
<evidence type="ECO:0000256" key="7">
    <source>
        <dbReference type="ARBA" id="ARBA00076468"/>
    </source>
</evidence>
<dbReference type="SMART" id="SM00680">
    <property type="entry name" value="CLIP"/>
    <property type="match status" value="1"/>
</dbReference>
<feature type="domain" description="Peptidase S1" evidence="9">
    <location>
        <begin position="161"/>
        <end position="394"/>
    </location>
</feature>
<dbReference type="Gene3D" id="2.40.10.10">
    <property type="entry name" value="Trypsin-like serine proteases"/>
    <property type="match status" value="1"/>
</dbReference>
<dbReference type="EMBL" id="AJWK01027047">
    <property type="status" value="NOT_ANNOTATED_CDS"/>
    <property type="molecule type" value="Genomic_DNA"/>
</dbReference>
<keyword evidence="3 8" id="KW-0732">Signal</keyword>
<dbReference type="PROSITE" id="PS00134">
    <property type="entry name" value="TRYPSIN_HIS"/>
    <property type="match status" value="1"/>
</dbReference>
<evidence type="ECO:0000256" key="1">
    <source>
        <dbReference type="ARBA" id="ARBA00004613"/>
    </source>
</evidence>
<evidence type="ECO:0000256" key="6">
    <source>
        <dbReference type="ARBA" id="ARBA00068096"/>
    </source>
</evidence>
<dbReference type="PROSITE" id="PS50240">
    <property type="entry name" value="TRYPSIN_DOM"/>
    <property type="match status" value="1"/>
</dbReference>
<sequence>MIWRNYRWTLFFIYLISIVHCVPLTDGRAQFTGNSILNFPDDTFNGTQQGDIQLPGLLDTFSLLQRYQVCNTPDGKKGRCMRIKHCSVFDTQQNIGQLMEHLCVIEQATIGVCCAEHVTRLSFGDTLDPPPSISGTSGGKIVNRPEERGCGVSTGQFPSKIIGGQPSHPAEWPWMAALLTPGPSKAFAGGSLITDRHVLTAAHCTTNLKPEELFVRLGEYDFTIHDETRAKDFRVSEIREHSEYDPITYENDIAIVKLDRPTVFNTYIWPICMPPIGETWEGYSGVVAGWGTQFFGGPLSNVLMEVSMPIWKQQECIDAFADRIVSSVMCAGGYDGGQDSCQGDSGAPLMVMLPNKRWVIVGIVSWGVQCGKAQRPGVYTRIDSHIDWIIENAVF</sequence>
<evidence type="ECO:0000256" key="4">
    <source>
        <dbReference type="ARBA" id="ARBA00023157"/>
    </source>
</evidence>
<dbReference type="PANTHER" id="PTHR24252:SF7">
    <property type="entry name" value="HYALIN"/>
    <property type="match status" value="1"/>
</dbReference>
<keyword evidence="4" id="KW-1015">Disulfide bond</keyword>
<proteinExistence type="inferred from homology"/>
<dbReference type="VEuPathDB" id="VectorBase:LLOJ008037"/>
<dbReference type="EMBL" id="AJWK01027049">
    <property type="status" value="NOT_ANNOTATED_CDS"/>
    <property type="molecule type" value="Genomic_DNA"/>
</dbReference>
<dbReference type="EnsemblMetazoa" id="LLOJ008037-RA">
    <property type="protein sequence ID" value="LLOJ008037-PA"/>
    <property type="gene ID" value="LLOJ008037"/>
</dbReference>
<accession>A0A1B0CT38</accession>
<keyword evidence="11" id="KW-1185">Reference proteome</keyword>
<name>A0A1B0CT38_LUTLO</name>
<dbReference type="CDD" id="cd00190">
    <property type="entry name" value="Tryp_SPc"/>
    <property type="match status" value="1"/>
</dbReference>
<dbReference type="InterPro" id="IPR022700">
    <property type="entry name" value="CLIP"/>
</dbReference>
<dbReference type="InterPro" id="IPR001254">
    <property type="entry name" value="Trypsin_dom"/>
</dbReference>
<comment type="similarity">
    <text evidence="5">Belongs to the peptidase S1 family. CLIP subfamily.</text>
</comment>
<evidence type="ECO:0000313" key="10">
    <source>
        <dbReference type="EnsemblMetazoa" id="LLOJ008037-PA"/>
    </source>
</evidence>
<dbReference type="FunFam" id="2.40.10.10:FF:000038">
    <property type="entry name" value="Serine protease"/>
    <property type="match status" value="1"/>
</dbReference>
<dbReference type="SMART" id="SM00020">
    <property type="entry name" value="Tryp_SPc"/>
    <property type="match status" value="1"/>
</dbReference>
<dbReference type="Pfam" id="PF00089">
    <property type="entry name" value="Trypsin"/>
    <property type="match status" value="1"/>
</dbReference>
<dbReference type="GO" id="GO:0006508">
    <property type="term" value="P:proteolysis"/>
    <property type="evidence" value="ECO:0007669"/>
    <property type="project" value="InterPro"/>
</dbReference>
<reference evidence="10" key="1">
    <citation type="submission" date="2020-05" db="UniProtKB">
        <authorList>
            <consortium name="EnsemblMetazoa"/>
        </authorList>
    </citation>
    <scope>IDENTIFICATION</scope>
    <source>
        <strain evidence="10">Jacobina</strain>
    </source>
</reference>
<dbReference type="VEuPathDB" id="VectorBase:LLONM1_010162"/>
<feature type="chain" id="PRO_5008406106" description="Phenoloxidase-activating factor 2" evidence="8">
    <location>
        <begin position="22"/>
        <end position="395"/>
    </location>
</feature>
<evidence type="ECO:0000256" key="2">
    <source>
        <dbReference type="ARBA" id="ARBA00022525"/>
    </source>
</evidence>
<dbReference type="EMBL" id="AJWK01027048">
    <property type="status" value="NOT_ANNOTATED_CDS"/>
    <property type="molecule type" value="Genomic_DNA"/>
</dbReference>
<organism evidence="10 11">
    <name type="scientific">Lutzomyia longipalpis</name>
    <name type="common">Sand fly</name>
    <dbReference type="NCBI Taxonomy" id="7200"/>
    <lineage>
        <taxon>Eukaryota</taxon>
        <taxon>Metazoa</taxon>
        <taxon>Ecdysozoa</taxon>
        <taxon>Arthropoda</taxon>
        <taxon>Hexapoda</taxon>
        <taxon>Insecta</taxon>
        <taxon>Pterygota</taxon>
        <taxon>Neoptera</taxon>
        <taxon>Endopterygota</taxon>
        <taxon>Diptera</taxon>
        <taxon>Nematocera</taxon>
        <taxon>Psychodoidea</taxon>
        <taxon>Psychodidae</taxon>
        <taxon>Lutzomyia</taxon>
        <taxon>Lutzomyia</taxon>
    </lineage>
</organism>
<protein>
    <recommendedName>
        <fullName evidence="6">Phenoloxidase-activating factor 2</fullName>
    </recommendedName>
    <alternativeName>
        <fullName evidence="7">Prophenoloxidase-activating factor II</fullName>
    </alternativeName>
</protein>
<dbReference type="GO" id="GO:0004252">
    <property type="term" value="F:serine-type endopeptidase activity"/>
    <property type="evidence" value="ECO:0007669"/>
    <property type="project" value="InterPro"/>
</dbReference>
<dbReference type="InterPro" id="IPR009003">
    <property type="entry name" value="Peptidase_S1_PA"/>
</dbReference>
<evidence type="ECO:0000256" key="3">
    <source>
        <dbReference type="ARBA" id="ARBA00022729"/>
    </source>
</evidence>
<dbReference type="Proteomes" id="UP000092461">
    <property type="component" value="Unassembled WGS sequence"/>
</dbReference>
<dbReference type="AlphaFoldDB" id="A0A1B0CT38"/>
<dbReference type="InterPro" id="IPR043504">
    <property type="entry name" value="Peptidase_S1_PA_chymotrypsin"/>
</dbReference>
<dbReference type="InterPro" id="IPR001314">
    <property type="entry name" value="Peptidase_S1A"/>
</dbReference>
<dbReference type="SUPFAM" id="SSF50494">
    <property type="entry name" value="Trypsin-like serine proteases"/>
    <property type="match status" value="1"/>
</dbReference>
<evidence type="ECO:0000313" key="11">
    <source>
        <dbReference type="Proteomes" id="UP000092461"/>
    </source>
</evidence>